<dbReference type="STRING" id="243090.RB3701"/>
<dbReference type="InParanoid" id="Q7UTS7"/>
<sequence>MKKQLVIADLCHFVSSDNWFSNRLLCNDIAAGCRCTRVIGSIYAFVKRITVSAVIGFSYS</sequence>
<dbReference type="Proteomes" id="UP000001025">
    <property type="component" value="Chromosome"/>
</dbReference>
<evidence type="ECO:0000313" key="2">
    <source>
        <dbReference type="Proteomes" id="UP000001025"/>
    </source>
</evidence>
<dbReference type="EMBL" id="BX294139">
    <property type="protein sequence ID" value="CAD73357.1"/>
    <property type="molecule type" value="Genomic_DNA"/>
</dbReference>
<dbReference type="AlphaFoldDB" id="Q7UTS7"/>
<organism evidence="1 2">
    <name type="scientific">Rhodopirellula baltica (strain DSM 10527 / NCIMB 13988 / SH1)</name>
    <dbReference type="NCBI Taxonomy" id="243090"/>
    <lineage>
        <taxon>Bacteria</taxon>
        <taxon>Pseudomonadati</taxon>
        <taxon>Planctomycetota</taxon>
        <taxon>Planctomycetia</taxon>
        <taxon>Pirellulales</taxon>
        <taxon>Pirellulaceae</taxon>
        <taxon>Rhodopirellula</taxon>
    </lineage>
</organism>
<reference evidence="1 2" key="1">
    <citation type="journal article" date="2003" name="Proc. Natl. Acad. Sci. U.S.A.">
        <title>Complete genome sequence of the marine planctomycete Pirellula sp. strain 1.</title>
        <authorList>
            <person name="Gloeckner F.O."/>
            <person name="Kube M."/>
            <person name="Bauer M."/>
            <person name="Teeling H."/>
            <person name="Lombardot T."/>
            <person name="Ludwig W."/>
            <person name="Gade D."/>
            <person name="Beck A."/>
            <person name="Borzym K."/>
            <person name="Heitmann K."/>
            <person name="Rabus R."/>
            <person name="Schlesner H."/>
            <person name="Amann R."/>
            <person name="Reinhardt R."/>
        </authorList>
    </citation>
    <scope>NUCLEOTIDE SEQUENCE [LARGE SCALE GENOMIC DNA]</scope>
    <source>
        <strain evidence="2">DSM 10527 / NCIMB 13988 / SH1</strain>
    </source>
</reference>
<evidence type="ECO:0000313" key="1">
    <source>
        <dbReference type="EMBL" id="CAD73357.1"/>
    </source>
</evidence>
<dbReference type="HOGENOM" id="CLU_2938672_0_0_0"/>
<keyword evidence="2" id="KW-1185">Reference proteome</keyword>
<dbReference type="KEGG" id="rba:RB3701"/>
<proteinExistence type="predicted"/>
<gene>
    <name evidence="1" type="ordered locus">RB3701</name>
</gene>
<protein>
    <submittedName>
        <fullName evidence="1">Uncharacterized protein</fullName>
    </submittedName>
</protein>
<accession>Q7UTS7</accession>
<dbReference type="EnsemblBacteria" id="CAD73357">
    <property type="protein sequence ID" value="CAD73357"/>
    <property type="gene ID" value="RB3701"/>
</dbReference>
<name>Q7UTS7_RHOBA</name>